<evidence type="ECO:0000256" key="2">
    <source>
        <dbReference type="SAM" id="Phobius"/>
    </source>
</evidence>
<feature type="compositionally biased region" description="Polar residues" evidence="1">
    <location>
        <begin position="1"/>
        <end position="12"/>
    </location>
</feature>
<evidence type="ECO:0000256" key="1">
    <source>
        <dbReference type="SAM" id="MobiDB-lite"/>
    </source>
</evidence>
<keyword evidence="2" id="KW-0812">Transmembrane</keyword>
<proteinExistence type="predicted"/>
<accession>A0ABY9XKW0</accession>
<sequence length="167" mass="18664">MSENQKPISDNNQNEDRSSTELSVEQLESVVETNPQLLERLLDNPKVVSIIQHKTSLFQGPLPPPDMLREYDSILPGMAERILELTEKEQQFRHETQKTALNAVIKKDTRGQWMACVLSIIILGIAVYFGVKGELGFAAKLITGNLIAIAAIFAIGRIFKSKDKEDS</sequence>
<gene>
    <name evidence="3" type="ORF">QL112_005885</name>
</gene>
<name>A0ABY9XKW0_9GAMM</name>
<reference evidence="3 4" key="1">
    <citation type="journal article" date="2023" name="Access Microbiol">
        <title>The genome of a steinernematid-associated Pseudomonas piscis bacterium encodes the biosynthesis of insect toxins.</title>
        <authorList>
            <person name="Awori R.M."/>
            <person name="Hendre P."/>
            <person name="Amugune N.O."/>
        </authorList>
    </citation>
    <scope>NUCLEOTIDE SEQUENCE [LARGE SCALE GENOMIC DNA]</scope>
    <source>
        <strain evidence="3 4">97</strain>
    </source>
</reference>
<organism evidence="3 4">
    <name type="scientific">Xenorhabdus griffiniae</name>
    <dbReference type="NCBI Taxonomy" id="351672"/>
    <lineage>
        <taxon>Bacteria</taxon>
        <taxon>Pseudomonadati</taxon>
        <taxon>Pseudomonadota</taxon>
        <taxon>Gammaproteobacteria</taxon>
        <taxon>Enterobacterales</taxon>
        <taxon>Morganellaceae</taxon>
        <taxon>Xenorhabdus</taxon>
    </lineage>
</organism>
<keyword evidence="2" id="KW-0472">Membrane</keyword>
<evidence type="ECO:0000313" key="4">
    <source>
        <dbReference type="Proteomes" id="UP001300348"/>
    </source>
</evidence>
<keyword evidence="4" id="KW-1185">Reference proteome</keyword>
<protein>
    <submittedName>
        <fullName evidence="3">DUF2335 domain-containing protein</fullName>
    </submittedName>
</protein>
<dbReference type="GeneID" id="88855068"/>
<dbReference type="Proteomes" id="UP001300348">
    <property type="component" value="Chromosome"/>
</dbReference>
<evidence type="ECO:0000313" key="3">
    <source>
        <dbReference type="EMBL" id="WNH03230.1"/>
    </source>
</evidence>
<dbReference type="EMBL" id="CP133647">
    <property type="protein sequence ID" value="WNH03230.1"/>
    <property type="molecule type" value="Genomic_DNA"/>
</dbReference>
<keyword evidence="2" id="KW-1133">Transmembrane helix</keyword>
<feature type="transmembrane region" description="Helical" evidence="2">
    <location>
        <begin position="113"/>
        <end position="131"/>
    </location>
</feature>
<dbReference type="InterPro" id="IPR019284">
    <property type="entry name" value="RP532"/>
</dbReference>
<dbReference type="RefSeq" id="WP_189760495.1">
    <property type="nucleotide sequence ID" value="NZ_CAWPOC010000249.1"/>
</dbReference>
<feature type="region of interest" description="Disordered" evidence="1">
    <location>
        <begin position="1"/>
        <end position="26"/>
    </location>
</feature>
<feature type="transmembrane region" description="Helical" evidence="2">
    <location>
        <begin position="137"/>
        <end position="159"/>
    </location>
</feature>
<dbReference type="Pfam" id="PF10097">
    <property type="entry name" value="DUF2335"/>
    <property type="match status" value="1"/>
</dbReference>